<keyword evidence="3" id="KW-1185">Reference proteome</keyword>
<keyword evidence="1" id="KW-1133">Transmembrane helix</keyword>
<keyword evidence="1" id="KW-0472">Membrane</keyword>
<dbReference type="InterPro" id="IPR036691">
    <property type="entry name" value="Endo/exonu/phosph_ase_sf"/>
</dbReference>
<reference evidence="2 3" key="1">
    <citation type="journal article" date="2024" name="G3 (Bethesda)">
        <title>Genome assembly of Hibiscus sabdariffa L. provides insights into metabolisms of medicinal natural products.</title>
        <authorList>
            <person name="Kim T."/>
        </authorList>
    </citation>
    <scope>NUCLEOTIDE SEQUENCE [LARGE SCALE GENOMIC DNA]</scope>
    <source>
        <strain evidence="2">TK-2024</strain>
        <tissue evidence="2">Old leaves</tissue>
    </source>
</reference>
<protein>
    <recommendedName>
        <fullName evidence="4">Endonuclease/exonuclease/phosphatase domain-containing protein</fullName>
    </recommendedName>
</protein>
<organism evidence="2 3">
    <name type="scientific">Hibiscus sabdariffa</name>
    <name type="common">roselle</name>
    <dbReference type="NCBI Taxonomy" id="183260"/>
    <lineage>
        <taxon>Eukaryota</taxon>
        <taxon>Viridiplantae</taxon>
        <taxon>Streptophyta</taxon>
        <taxon>Embryophyta</taxon>
        <taxon>Tracheophyta</taxon>
        <taxon>Spermatophyta</taxon>
        <taxon>Magnoliopsida</taxon>
        <taxon>eudicotyledons</taxon>
        <taxon>Gunneridae</taxon>
        <taxon>Pentapetalae</taxon>
        <taxon>rosids</taxon>
        <taxon>malvids</taxon>
        <taxon>Malvales</taxon>
        <taxon>Malvaceae</taxon>
        <taxon>Malvoideae</taxon>
        <taxon>Hibiscus</taxon>
    </lineage>
</organism>
<keyword evidence="1" id="KW-0812">Transmembrane</keyword>
<dbReference type="EMBL" id="JBBPBM010000004">
    <property type="protein sequence ID" value="KAK8589669.1"/>
    <property type="molecule type" value="Genomic_DNA"/>
</dbReference>
<sequence length="173" mass="19719">MEEWISEDGICFVEKSGSQKTRNRAEMGIGAIQSSDSLTFQLYLTMALLSWNVRGLGNKDTTRALNNVVFKFRPSIVFLSETKGEKKYLEKIRMKMKFSNVFYFDPLGIIGGLALWWTEDPKITIFLRAYTSREKKTLSSNLNGSVKMNVSKMSKRIGNLLILAANPKFLERS</sequence>
<comment type="caution">
    <text evidence="2">The sequence shown here is derived from an EMBL/GenBank/DDBJ whole genome shotgun (WGS) entry which is preliminary data.</text>
</comment>
<dbReference type="Proteomes" id="UP001472677">
    <property type="component" value="Unassembled WGS sequence"/>
</dbReference>
<accession>A0ABR2FZG4</accession>
<dbReference type="PANTHER" id="PTHR35218">
    <property type="entry name" value="RNASE H DOMAIN-CONTAINING PROTEIN"/>
    <property type="match status" value="1"/>
</dbReference>
<feature type="transmembrane region" description="Helical" evidence="1">
    <location>
        <begin position="101"/>
        <end position="118"/>
    </location>
</feature>
<dbReference type="PANTHER" id="PTHR35218:SF9">
    <property type="entry name" value="ENDONUCLEASE_EXONUCLEASE_PHOSPHATASE DOMAIN-CONTAINING PROTEIN"/>
    <property type="match status" value="1"/>
</dbReference>
<dbReference type="Gene3D" id="3.60.10.10">
    <property type="entry name" value="Endonuclease/exonuclease/phosphatase"/>
    <property type="match status" value="1"/>
</dbReference>
<evidence type="ECO:0000313" key="2">
    <source>
        <dbReference type="EMBL" id="KAK8589669.1"/>
    </source>
</evidence>
<evidence type="ECO:0000256" key="1">
    <source>
        <dbReference type="SAM" id="Phobius"/>
    </source>
</evidence>
<name>A0ABR2FZG4_9ROSI</name>
<dbReference type="SUPFAM" id="SSF56219">
    <property type="entry name" value="DNase I-like"/>
    <property type="match status" value="1"/>
</dbReference>
<evidence type="ECO:0008006" key="4">
    <source>
        <dbReference type="Google" id="ProtNLM"/>
    </source>
</evidence>
<proteinExistence type="predicted"/>
<gene>
    <name evidence="2" type="ORF">V6N12_024062</name>
</gene>
<evidence type="ECO:0000313" key="3">
    <source>
        <dbReference type="Proteomes" id="UP001472677"/>
    </source>
</evidence>